<feature type="compositionally biased region" description="Low complexity" evidence="1">
    <location>
        <begin position="530"/>
        <end position="539"/>
    </location>
</feature>
<protein>
    <submittedName>
        <fullName evidence="2">Uncharacterized protein</fullName>
    </submittedName>
</protein>
<feature type="region of interest" description="Disordered" evidence="1">
    <location>
        <begin position="500"/>
        <end position="556"/>
    </location>
</feature>
<feature type="compositionally biased region" description="Basic and acidic residues" evidence="1">
    <location>
        <begin position="564"/>
        <end position="575"/>
    </location>
</feature>
<evidence type="ECO:0000256" key="1">
    <source>
        <dbReference type="SAM" id="MobiDB-lite"/>
    </source>
</evidence>
<name>A0A4S9P280_AURPU</name>
<dbReference type="AlphaFoldDB" id="A0A4S9P280"/>
<gene>
    <name evidence="2" type="ORF">D6D24_01053</name>
</gene>
<feature type="region of interest" description="Disordered" evidence="1">
    <location>
        <begin position="1"/>
        <end position="20"/>
    </location>
</feature>
<dbReference type="EMBL" id="QZAJ01000017">
    <property type="protein sequence ID" value="THW22611.1"/>
    <property type="molecule type" value="Genomic_DNA"/>
</dbReference>
<proteinExistence type="predicted"/>
<evidence type="ECO:0000313" key="3">
    <source>
        <dbReference type="Proteomes" id="UP000308014"/>
    </source>
</evidence>
<comment type="caution">
    <text evidence="2">The sequence shown here is derived from an EMBL/GenBank/DDBJ whole genome shotgun (WGS) entry which is preliminary data.</text>
</comment>
<feature type="region of interest" description="Disordered" evidence="1">
    <location>
        <begin position="97"/>
        <end position="119"/>
    </location>
</feature>
<organism evidence="2 3">
    <name type="scientific">Aureobasidium pullulans</name>
    <name type="common">Black yeast</name>
    <name type="synonym">Pullularia pullulans</name>
    <dbReference type="NCBI Taxonomy" id="5580"/>
    <lineage>
        <taxon>Eukaryota</taxon>
        <taxon>Fungi</taxon>
        <taxon>Dikarya</taxon>
        <taxon>Ascomycota</taxon>
        <taxon>Pezizomycotina</taxon>
        <taxon>Dothideomycetes</taxon>
        <taxon>Dothideomycetidae</taxon>
        <taxon>Dothideales</taxon>
        <taxon>Saccotheciaceae</taxon>
        <taxon>Aureobasidium</taxon>
    </lineage>
</organism>
<reference evidence="2 3" key="1">
    <citation type="submission" date="2018-10" db="EMBL/GenBank/DDBJ databases">
        <title>Fifty Aureobasidium pullulans genomes reveal a recombining polyextremotolerant generalist.</title>
        <authorList>
            <person name="Gostincar C."/>
            <person name="Turk M."/>
            <person name="Zajc J."/>
            <person name="Gunde-Cimerman N."/>
        </authorList>
    </citation>
    <scope>NUCLEOTIDE SEQUENCE [LARGE SCALE GENOMIC DNA]</scope>
    <source>
        <strain evidence="2 3">EXF-11318</strain>
    </source>
</reference>
<dbReference type="Proteomes" id="UP000308014">
    <property type="component" value="Unassembled WGS sequence"/>
</dbReference>
<sequence>MRHNLDMKPKATSKKNKSTSQRLITVMNDPNRARILAKLELNQVLHELEWCLLTKKTRSRPKPYIESKTERGLMKVSRVADLEKLSERSPYILHRATTSLGPGHTNGSTTSGRFAPGAADKRHTGDEIDFAQMHTSISDIPLGVIRPMLGWHLLWKDRILDELLSWTSSYVFAMVHLYLRHLDGQEAGYITTINRTRATRPGAGRYKQASEKIAEQQRFHHALDLCNKFKIFLHEWSRDPKNLWDLWGLHPRRFTHEYITQGLVAYPEDDILQHASFGDLVTAGIFKLVPELKVPVKSMAAGLYTFLRWLRTTLYKDVWRTTEHELKIAEKMAWLHTRLPPGEKKEENRPHLWALLNFLTFRKREAGDEMFQKLIRGLGYTRKSPQIKPENNFADWVTGEDLEEGLHPGFEEMYSNLPELHSLYHLAVDVQAVVGGQALSALILKESLSENPLPEEFGKKTDEDYDEGCNPSKIAKTIADQEIKRKCGLSCGCSIWGPRKKRGLDPDNTDDTTDKVGAARSRKRRRALEALELQEGQAQSKRSLESIGGTGQTETLRRLTACEKHEKEQAHRSQLEKQTVLAKTRAVMQASRLARS</sequence>
<feature type="compositionally biased region" description="Polar residues" evidence="1">
    <location>
        <begin position="97"/>
        <end position="112"/>
    </location>
</feature>
<feature type="region of interest" description="Disordered" evidence="1">
    <location>
        <begin position="564"/>
        <end position="583"/>
    </location>
</feature>
<evidence type="ECO:0000313" key="2">
    <source>
        <dbReference type="EMBL" id="THW22611.1"/>
    </source>
</evidence>
<accession>A0A4S9P280</accession>